<gene>
    <name evidence="2" type="ORF">BN12_1860002</name>
</gene>
<evidence type="ECO:0000313" key="3">
    <source>
        <dbReference type="Proteomes" id="UP000035721"/>
    </source>
</evidence>
<dbReference type="STRING" id="1194083.BN12_1860002"/>
<dbReference type="RefSeq" id="WP_048554301.1">
    <property type="nucleotide sequence ID" value="NZ_HF570958.1"/>
</dbReference>
<dbReference type="CDD" id="cd04301">
    <property type="entry name" value="NAT_SF"/>
    <property type="match status" value="1"/>
</dbReference>
<dbReference type="PANTHER" id="PTHR43792">
    <property type="entry name" value="GNAT FAMILY, PUTATIVE (AFU_ORTHOLOGUE AFUA_3G00765)-RELATED-RELATED"/>
    <property type="match status" value="1"/>
</dbReference>
<dbReference type="AlphaFoldDB" id="A0A077LU94"/>
<dbReference type="EMBL" id="CAJB01000097">
    <property type="protein sequence ID" value="CCH77328.1"/>
    <property type="molecule type" value="Genomic_DNA"/>
</dbReference>
<dbReference type="Pfam" id="PF13302">
    <property type="entry name" value="Acetyltransf_3"/>
    <property type="match status" value="1"/>
</dbReference>
<dbReference type="Proteomes" id="UP000035721">
    <property type="component" value="Unassembled WGS sequence"/>
</dbReference>
<dbReference type="PANTHER" id="PTHR43792:SF1">
    <property type="entry name" value="N-ACETYLTRANSFERASE DOMAIN-CONTAINING PROTEIN"/>
    <property type="match status" value="1"/>
</dbReference>
<evidence type="ECO:0000259" key="1">
    <source>
        <dbReference type="PROSITE" id="PS51186"/>
    </source>
</evidence>
<dbReference type="InterPro" id="IPR016181">
    <property type="entry name" value="Acyl_CoA_acyltransferase"/>
</dbReference>
<accession>A0A077LU94</accession>
<feature type="domain" description="N-acetyltransferase" evidence="1">
    <location>
        <begin position="188"/>
        <end position="358"/>
    </location>
</feature>
<protein>
    <submittedName>
        <fullName evidence="2">Putative acetyltransferase</fullName>
    </submittedName>
</protein>
<reference evidence="2 3" key="1">
    <citation type="journal article" date="2013" name="ISME J.">
        <title>A metabolic model for members of the genus Tetrasphaera involved in enhanced biological phosphorus removal.</title>
        <authorList>
            <person name="Kristiansen R."/>
            <person name="Nguyen H.T.T."/>
            <person name="Saunders A.M."/>
            <person name="Nielsen J.L."/>
            <person name="Wimmer R."/>
            <person name="Le V.Q."/>
            <person name="McIlroy S.J."/>
            <person name="Petrovski S."/>
            <person name="Seviour R.J."/>
            <person name="Calteau A."/>
            <person name="Nielsen K.L."/>
            <person name="Nielsen P.H."/>
        </authorList>
    </citation>
    <scope>NUCLEOTIDE SEQUENCE [LARGE SCALE GENOMIC DNA]</scope>
    <source>
        <strain evidence="2 3">T1-X7</strain>
    </source>
</reference>
<dbReference type="InterPro" id="IPR051531">
    <property type="entry name" value="N-acetyltransferase"/>
</dbReference>
<keyword evidence="2" id="KW-0808">Transferase</keyword>
<keyword evidence="3" id="KW-1185">Reference proteome</keyword>
<dbReference type="InterPro" id="IPR000182">
    <property type="entry name" value="GNAT_dom"/>
</dbReference>
<dbReference type="SUPFAM" id="SSF55729">
    <property type="entry name" value="Acyl-CoA N-acyltransferases (Nat)"/>
    <property type="match status" value="2"/>
</dbReference>
<proteinExistence type="predicted"/>
<dbReference type="OrthoDB" id="3572254at2"/>
<name>A0A077LU94_9MICO</name>
<dbReference type="Gene3D" id="3.40.630.30">
    <property type="match status" value="2"/>
</dbReference>
<dbReference type="GO" id="GO:0016747">
    <property type="term" value="F:acyltransferase activity, transferring groups other than amino-acyl groups"/>
    <property type="evidence" value="ECO:0007669"/>
    <property type="project" value="InterPro"/>
</dbReference>
<organism evidence="2 3">
    <name type="scientific">Nostocoides japonicum T1-X7</name>
    <dbReference type="NCBI Taxonomy" id="1194083"/>
    <lineage>
        <taxon>Bacteria</taxon>
        <taxon>Bacillati</taxon>
        <taxon>Actinomycetota</taxon>
        <taxon>Actinomycetes</taxon>
        <taxon>Micrococcales</taxon>
        <taxon>Intrasporangiaceae</taxon>
        <taxon>Nostocoides</taxon>
    </lineage>
</organism>
<feature type="domain" description="N-acetyltransferase" evidence="1">
    <location>
        <begin position="12"/>
        <end position="183"/>
    </location>
</feature>
<comment type="caution">
    <text evidence="2">The sequence shown here is derived from an EMBL/GenBank/DDBJ whole genome shotgun (WGS) entry which is preliminary data.</text>
</comment>
<sequence>MSFPEVVRTPRLVLRRPTADDVDAVYALHSDPRMHWFAPHTVMTRRAQAEEVLASWCAAWEAHGYGYWLAEHRDDAEGAAFRLLGGVRPFGSVGPVVGVTGMRPADGYANLAYRFMPDLQGHGLATEAVRASLVTGTEWLDVPLRALASEINVPSVSTAIRCGMERAGSARHPDQLPAEPPLTVFEAPTVRAVTAFDDAARAEVLDLWCRVNDAGDAVGLLPGASRQQVAVALDEHVEDMAAGRAVACLMRAPDGVLRGLGWWVAGPNPLQSHTRTAYRVMVDPERRGRGLGRVLVAGMHRVARSDGVELAILDYRSGTGIGRFSESCGYAEVGRVPRAIRVAPGDDRDSVTMVRRLDGGDLAPDGRT</sequence>
<evidence type="ECO:0000313" key="2">
    <source>
        <dbReference type="EMBL" id="CCH77328.1"/>
    </source>
</evidence>
<dbReference type="PROSITE" id="PS51186">
    <property type="entry name" value="GNAT"/>
    <property type="match status" value="2"/>
</dbReference>